<keyword evidence="2" id="KW-0472">Membrane</keyword>
<feature type="compositionally biased region" description="Basic and acidic residues" evidence="1">
    <location>
        <begin position="1"/>
        <end position="10"/>
    </location>
</feature>
<protein>
    <submittedName>
        <fullName evidence="3">Uncharacterized protein</fullName>
    </submittedName>
</protein>
<dbReference type="InterPro" id="IPR021598">
    <property type="entry name" value="DUF3221"/>
</dbReference>
<proteinExistence type="predicted"/>
<sequence length="471" mass="52578">MDQKLKELRETYQSQTSFTDDDRQQVLSKINEPKSSEKRPLFPFKVILPLAAVLLLAFTIVVSQMGGESGNTASPGEGEEDNNQDVSSNNQDEPDLKGYVVAKEDGRILVTGTEQNEYDQFPATWFSDVKQNVELGDYVHVGYSALQESYPSQGSADHLTIVTDESDTNVTKQEAIASVLRTVDDINIKVISRIERSSEENDWIIELRGAGQSDNVHNFSIAFDGSSVSTNYNGSDLLLGAQQVELDLGIHNVIDDAFSSLHYEGFTENDEAITINLTNESNSDIDQESLTSQLEEVVFNYDPINEFTVNFGNGSTTVTQSQETNEGNEGSGGVPEPDIESVIADYHDGIDKMTESVEGESHRLAHYDTKEEIVEDLSSVMSESRIDYLFDTFIVEEDLTSDSTEGLYVRPTGGDTKINPDNDYQVEQFETSYHVTQEINNEYSGHVNVIYIITYDNNNWILDDVQYEQLD</sequence>
<accession>A0ABV2KZ86</accession>
<keyword evidence="2" id="KW-1133">Transmembrane helix</keyword>
<dbReference type="EMBL" id="JBEPMX010000010">
    <property type="protein sequence ID" value="MET3683875.1"/>
    <property type="molecule type" value="Genomic_DNA"/>
</dbReference>
<comment type="caution">
    <text evidence="3">The sequence shown here is derived from an EMBL/GenBank/DDBJ whole genome shotgun (WGS) entry which is preliminary data.</text>
</comment>
<feature type="region of interest" description="Disordered" evidence="1">
    <location>
        <begin position="315"/>
        <end position="337"/>
    </location>
</feature>
<feature type="compositionally biased region" description="Polar residues" evidence="1">
    <location>
        <begin position="315"/>
        <end position="328"/>
    </location>
</feature>
<dbReference type="RefSeq" id="WP_354220692.1">
    <property type="nucleotide sequence ID" value="NZ_JBEPMX010000010.1"/>
</dbReference>
<name>A0ABV2KZ86_9BACI</name>
<keyword evidence="2" id="KW-0812">Transmembrane</keyword>
<feature type="transmembrane region" description="Helical" evidence="2">
    <location>
        <begin position="42"/>
        <end position="62"/>
    </location>
</feature>
<dbReference type="Proteomes" id="UP001549167">
    <property type="component" value="Unassembled WGS sequence"/>
</dbReference>
<reference evidence="3 4" key="1">
    <citation type="submission" date="2024-06" db="EMBL/GenBank/DDBJ databases">
        <title>Genomic Encyclopedia of Type Strains, Phase IV (KMG-IV): sequencing the most valuable type-strain genomes for metagenomic binning, comparative biology and taxonomic classification.</title>
        <authorList>
            <person name="Goeker M."/>
        </authorList>
    </citation>
    <scope>NUCLEOTIDE SEQUENCE [LARGE SCALE GENOMIC DNA]</scope>
    <source>
        <strain evidence="3 4">DSM 23520</strain>
    </source>
</reference>
<dbReference type="Pfam" id="PF11518">
    <property type="entry name" value="DUF3221"/>
    <property type="match status" value="1"/>
</dbReference>
<evidence type="ECO:0000313" key="3">
    <source>
        <dbReference type="EMBL" id="MET3683875.1"/>
    </source>
</evidence>
<organism evidence="3 4">
    <name type="scientific">Alkalibacillus flavidus</name>
    <dbReference type="NCBI Taxonomy" id="546021"/>
    <lineage>
        <taxon>Bacteria</taxon>
        <taxon>Bacillati</taxon>
        <taxon>Bacillota</taxon>
        <taxon>Bacilli</taxon>
        <taxon>Bacillales</taxon>
        <taxon>Bacillaceae</taxon>
        <taxon>Alkalibacillus</taxon>
    </lineage>
</organism>
<evidence type="ECO:0000256" key="2">
    <source>
        <dbReference type="SAM" id="Phobius"/>
    </source>
</evidence>
<evidence type="ECO:0000313" key="4">
    <source>
        <dbReference type="Proteomes" id="UP001549167"/>
    </source>
</evidence>
<keyword evidence="4" id="KW-1185">Reference proteome</keyword>
<feature type="region of interest" description="Disordered" evidence="1">
    <location>
        <begin position="1"/>
        <end position="25"/>
    </location>
</feature>
<feature type="region of interest" description="Disordered" evidence="1">
    <location>
        <begin position="68"/>
        <end position="95"/>
    </location>
</feature>
<evidence type="ECO:0000256" key="1">
    <source>
        <dbReference type="SAM" id="MobiDB-lite"/>
    </source>
</evidence>
<gene>
    <name evidence="3" type="ORF">ABID56_001991</name>
</gene>